<keyword evidence="10 15" id="KW-0274">FAD</keyword>
<dbReference type="EC" id="2.7.7.2" evidence="15"/>
<evidence type="ECO:0000256" key="7">
    <source>
        <dbReference type="ARBA" id="ARBA00022695"/>
    </source>
</evidence>
<dbReference type="Gene3D" id="2.40.30.30">
    <property type="entry name" value="Riboflavin kinase-like"/>
    <property type="match status" value="1"/>
</dbReference>
<dbReference type="GO" id="GO:0009231">
    <property type="term" value="P:riboflavin biosynthetic process"/>
    <property type="evidence" value="ECO:0007669"/>
    <property type="project" value="InterPro"/>
</dbReference>
<dbReference type="AlphaFoldDB" id="H5UQL4"/>
<evidence type="ECO:0000259" key="16">
    <source>
        <dbReference type="SMART" id="SM00904"/>
    </source>
</evidence>
<dbReference type="InterPro" id="IPR002606">
    <property type="entry name" value="Riboflavin_kinase_bac"/>
</dbReference>
<evidence type="ECO:0000256" key="1">
    <source>
        <dbReference type="ARBA" id="ARBA00002121"/>
    </source>
</evidence>
<dbReference type="InterPro" id="IPR023468">
    <property type="entry name" value="Riboflavin_kinase"/>
</dbReference>
<dbReference type="InterPro" id="IPR015864">
    <property type="entry name" value="FAD_synthase"/>
</dbReference>
<accession>H5UQL4</accession>
<dbReference type="Gene3D" id="3.40.50.620">
    <property type="entry name" value="HUPs"/>
    <property type="match status" value="1"/>
</dbReference>
<comment type="catalytic activity">
    <reaction evidence="14 15">
        <text>FMN + ATP + H(+) = FAD + diphosphate</text>
        <dbReference type="Rhea" id="RHEA:17237"/>
        <dbReference type="ChEBI" id="CHEBI:15378"/>
        <dbReference type="ChEBI" id="CHEBI:30616"/>
        <dbReference type="ChEBI" id="CHEBI:33019"/>
        <dbReference type="ChEBI" id="CHEBI:57692"/>
        <dbReference type="ChEBI" id="CHEBI:58210"/>
        <dbReference type="EC" id="2.7.7.2"/>
    </reaction>
</comment>
<dbReference type="EC" id="2.7.1.26" evidence="15"/>
<dbReference type="CDD" id="cd02064">
    <property type="entry name" value="FAD_synthetase_N"/>
    <property type="match status" value="1"/>
</dbReference>
<dbReference type="Proteomes" id="UP000004367">
    <property type="component" value="Unassembled WGS sequence"/>
</dbReference>
<dbReference type="EMBL" id="BAFE01000030">
    <property type="protein sequence ID" value="GAB48022.1"/>
    <property type="molecule type" value="Genomic_DNA"/>
</dbReference>
<keyword evidence="8 15" id="KW-0547">Nucleotide-binding</keyword>
<feature type="domain" description="Riboflavin kinase" evidence="16">
    <location>
        <begin position="186"/>
        <end position="317"/>
    </location>
</feature>
<dbReference type="GO" id="GO:0006747">
    <property type="term" value="P:FAD biosynthetic process"/>
    <property type="evidence" value="ECO:0007669"/>
    <property type="project" value="UniProtKB-UniRule"/>
</dbReference>
<comment type="pathway">
    <text evidence="3 15">Cofactor biosynthesis; FMN biosynthesis; FMN from riboflavin (ATP route): step 1/1.</text>
</comment>
<evidence type="ECO:0000256" key="4">
    <source>
        <dbReference type="ARBA" id="ARBA00022630"/>
    </source>
</evidence>
<dbReference type="UniPathway" id="UPA00277">
    <property type="reaction ID" value="UER00407"/>
</dbReference>
<evidence type="ECO:0000313" key="17">
    <source>
        <dbReference type="EMBL" id="GAB48022.1"/>
    </source>
</evidence>
<dbReference type="Pfam" id="PF01687">
    <property type="entry name" value="Flavokinase"/>
    <property type="match status" value="1"/>
</dbReference>
<dbReference type="Pfam" id="PF06574">
    <property type="entry name" value="FAD_syn"/>
    <property type="match status" value="1"/>
</dbReference>
<dbReference type="InterPro" id="IPR014729">
    <property type="entry name" value="Rossmann-like_a/b/a_fold"/>
</dbReference>
<dbReference type="GO" id="GO:0003919">
    <property type="term" value="F:FMN adenylyltransferase activity"/>
    <property type="evidence" value="ECO:0007669"/>
    <property type="project" value="UniProtKB-UniRule"/>
</dbReference>
<evidence type="ECO:0000256" key="11">
    <source>
        <dbReference type="ARBA" id="ARBA00022840"/>
    </source>
</evidence>
<dbReference type="PANTHER" id="PTHR22749">
    <property type="entry name" value="RIBOFLAVIN KINASE/FMN ADENYLYLTRANSFERASE"/>
    <property type="match status" value="1"/>
</dbReference>
<dbReference type="SUPFAM" id="SSF82114">
    <property type="entry name" value="Riboflavin kinase-like"/>
    <property type="match status" value="1"/>
</dbReference>
<protein>
    <recommendedName>
        <fullName evidence="15">Riboflavin biosynthesis protein</fullName>
    </recommendedName>
    <domain>
        <recommendedName>
            <fullName evidence="15">Riboflavin kinase</fullName>
            <ecNumber evidence="15">2.7.1.26</ecNumber>
        </recommendedName>
        <alternativeName>
            <fullName evidence="15">Flavokinase</fullName>
        </alternativeName>
    </domain>
    <domain>
        <recommendedName>
            <fullName evidence="15">FMN adenylyltransferase</fullName>
            <ecNumber evidence="15">2.7.7.2</ecNumber>
        </recommendedName>
        <alternativeName>
            <fullName evidence="15">FAD pyrophosphorylase</fullName>
        </alternativeName>
        <alternativeName>
            <fullName evidence="15">FAD synthase</fullName>
        </alternativeName>
    </domain>
</protein>
<dbReference type="GO" id="GO:0008531">
    <property type="term" value="F:riboflavin kinase activity"/>
    <property type="evidence" value="ECO:0007669"/>
    <property type="project" value="UniProtKB-UniRule"/>
</dbReference>
<dbReference type="FunFam" id="2.40.30.30:FF:000003">
    <property type="entry name" value="Riboflavin biosynthesis protein"/>
    <property type="match status" value="1"/>
</dbReference>
<comment type="function">
    <text evidence="1">Catalyzes the phosphorylation of riboflavin to FMN followed by the adenylation of FMN to FAD.</text>
</comment>
<keyword evidence="7 15" id="KW-0548">Nucleotidyltransferase</keyword>
<dbReference type="NCBIfam" id="TIGR00083">
    <property type="entry name" value="ribF"/>
    <property type="match status" value="1"/>
</dbReference>
<evidence type="ECO:0000256" key="6">
    <source>
        <dbReference type="ARBA" id="ARBA00022679"/>
    </source>
</evidence>
<dbReference type="RefSeq" id="WP_009481920.1">
    <property type="nucleotide sequence ID" value="NZ_BAFE01000030.1"/>
</dbReference>
<dbReference type="GO" id="GO:0009398">
    <property type="term" value="P:FMN biosynthetic process"/>
    <property type="evidence" value="ECO:0007669"/>
    <property type="project" value="UniProtKB-UniRule"/>
</dbReference>
<keyword evidence="5 15" id="KW-0288">FMN</keyword>
<dbReference type="SUPFAM" id="SSF52374">
    <property type="entry name" value="Nucleotidylyl transferase"/>
    <property type="match status" value="1"/>
</dbReference>
<comment type="caution">
    <text evidence="17">The sequence shown here is derived from an EMBL/GenBank/DDBJ whole genome shotgun (WGS) entry which is preliminary data.</text>
</comment>
<keyword evidence="12" id="KW-0511">Multifunctional enzyme</keyword>
<dbReference type="STRING" id="1089455.MOPEL_032_00640"/>
<evidence type="ECO:0000256" key="14">
    <source>
        <dbReference type="ARBA" id="ARBA00049494"/>
    </source>
</evidence>
<dbReference type="eggNOG" id="COG0196">
    <property type="taxonomic scope" value="Bacteria"/>
</dbReference>
<keyword evidence="18" id="KW-1185">Reference proteome</keyword>
<dbReference type="UniPathway" id="UPA00276">
    <property type="reaction ID" value="UER00406"/>
</dbReference>
<gene>
    <name evidence="17" type="primary">ribC</name>
    <name evidence="17" type="ORF">MOPEL_032_00640</name>
</gene>
<keyword evidence="11 15" id="KW-0067">ATP-binding</keyword>
<dbReference type="PANTHER" id="PTHR22749:SF6">
    <property type="entry name" value="RIBOFLAVIN KINASE"/>
    <property type="match status" value="1"/>
</dbReference>
<dbReference type="InterPro" id="IPR015865">
    <property type="entry name" value="Riboflavin_kinase_bac/euk"/>
</dbReference>
<dbReference type="InterPro" id="IPR023465">
    <property type="entry name" value="Riboflavin_kinase_dom_sf"/>
</dbReference>
<evidence type="ECO:0000256" key="3">
    <source>
        <dbReference type="ARBA" id="ARBA00005201"/>
    </source>
</evidence>
<evidence type="ECO:0000256" key="13">
    <source>
        <dbReference type="ARBA" id="ARBA00047880"/>
    </source>
</evidence>
<comment type="pathway">
    <text evidence="2 15">Cofactor biosynthesis; FAD biosynthesis; FAD from FMN: step 1/1.</text>
</comment>
<dbReference type="SMART" id="SM00904">
    <property type="entry name" value="Flavokinase"/>
    <property type="match status" value="1"/>
</dbReference>
<sequence>MHRWRSPEQIPDDLPSTVVTLGNFDGVHRGHRAVLGRVVERAHDEGALAVAVTFDPHPLAVLRPGAAPALITSTPQRLDLLERAGLDGVLVMEFTRDLASWSPGRFVVDVFVRALHACCVVVGADTRFGARNSGDTDTLRALGREHGFDVVVVEDVGDGPDDNGRWSSTQVRDLLVEGEVGQAADLLGRPHTVGGVVVHGHHRGREIGYPTANLAQDSDGLVPADGVYAGWLLRPDAGDDTDAMLPAAISVGTNPTFDGVERTVEAYVLDRDDLDLYDEHVVVEFVERLRPMLRFDSVEELIERMAHDVDRAREILGAARRTPRPLK</sequence>
<dbReference type="PIRSF" id="PIRSF004491">
    <property type="entry name" value="FAD_Synth"/>
    <property type="match status" value="1"/>
</dbReference>
<reference evidence="17 18" key="1">
    <citation type="submission" date="2012-02" db="EMBL/GenBank/DDBJ databases">
        <title>Whole genome shotgun sequence of Mobilicoccus pelagius NBRC 104925.</title>
        <authorList>
            <person name="Yoshida Y."/>
            <person name="Hosoyama A."/>
            <person name="Tsuchikane K."/>
            <person name="Katsumata H."/>
            <person name="Yamazaki S."/>
            <person name="Fujita N."/>
        </authorList>
    </citation>
    <scope>NUCLEOTIDE SEQUENCE [LARGE SCALE GENOMIC DNA]</scope>
    <source>
        <strain evidence="17 18">NBRC 104925</strain>
    </source>
</reference>
<dbReference type="FunFam" id="3.40.50.620:FF:000021">
    <property type="entry name" value="Riboflavin biosynthesis protein"/>
    <property type="match status" value="1"/>
</dbReference>
<keyword evidence="6 15" id="KW-0808">Transferase</keyword>
<evidence type="ECO:0000256" key="8">
    <source>
        <dbReference type="ARBA" id="ARBA00022741"/>
    </source>
</evidence>
<proteinExistence type="inferred from homology"/>
<keyword evidence="4 15" id="KW-0285">Flavoprotein</keyword>
<evidence type="ECO:0000256" key="9">
    <source>
        <dbReference type="ARBA" id="ARBA00022777"/>
    </source>
</evidence>
<evidence type="ECO:0000256" key="15">
    <source>
        <dbReference type="PIRNR" id="PIRNR004491"/>
    </source>
</evidence>
<organism evidence="17 18">
    <name type="scientific">Mobilicoccus pelagius NBRC 104925</name>
    <dbReference type="NCBI Taxonomy" id="1089455"/>
    <lineage>
        <taxon>Bacteria</taxon>
        <taxon>Bacillati</taxon>
        <taxon>Actinomycetota</taxon>
        <taxon>Actinomycetes</taxon>
        <taxon>Micrococcales</taxon>
        <taxon>Dermatophilaceae</taxon>
        <taxon>Mobilicoccus</taxon>
    </lineage>
</organism>
<dbReference type="NCBIfam" id="NF004160">
    <property type="entry name" value="PRK05627.1-3"/>
    <property type="match status" value="1"/>
</dbReference>
<comment type="similarity">
    <text evidence="15">Belongs to the ribF family.</text>
</comment>
<evidence type="ECO:0000256" key="12">
    <source>
        <dbReference type="ARBA" id="ARBA00023268"/>
    </source>
</evidence>
<name>H5UQL4_9MICO</name>
<evidence type="ECO:0000256" key="10">
    <source>
        <dbReference type="ARBA" id="ARBA00022827"/>
    </source>
</evidence>
<evidence type="ECO:0000256" key="2">
    <source>
        <dbReference type="ARBA" id="ARBA00004726"/>
    </source>
</evidence>
<comment type="catalytic activity">
    <reaction evidence="13 15">
        <text>riboflavin + ATP = FMN + ADP + H(+)</text>
        <dbReference type="Rhea" id="RHEA:14357"/>
        <dbReference type="ChEBI" id="CHEBI:15378"/>
        <dbReference type="ChEBI" id="CHEBI:30616"/>
        <dbReference type="ChEBI" id="CHEBI:57986"/>
        <dbReference type="ChEBI" id="CHEBI:58210"/>
        <dbReference type="ChEBI" id="CHEBI:456216"/>
        <dbReference type="EC" id="2.7.1.26"/>
    </reaction>
</comment>
<evidence type="ECO:0000256" key="5">
    <source>
        <dbReference type="ARBA" id="ARBA00022643"/>
    </source>
</evidence>
<evidence type="ECO:0000313" key="18">
    <source>
        <dbReference type="Proteomes" id="UP000004367"/>
    </source>
</evidence>
<keyword evidence="9 15" id="KW-0418">Kinase</keyword>
<dbReference type="GO" id="GO:0005524">
    <property type="term" value="F:ATP binding"/>
    <property type="evidence" value="ECO:0007669"/>
    <property type="project" value="UniProtKB-UniRule"/>
</dbReference>